<protein>
    <recommendedName>
        <fullName evidence="2">BSD domain-containing protein</fullName>
    </recommendedName>
</protein>
<feature type="region of interest" description="Disordered" evidence="1">
    <location>
        <begin position="15"/>
        <end position="38"/>
    </location>
</feature>
<dbReference type="EMBL" id="JADFTS010000004">
    <property type="protein sequence ID" value="KAF9610950.1"/>
    <property type="molecule type" value="Genomic_DNA"/>
</dbReference>
<dbReference type="PROSITE" id="PS50858">
    <property type="entry name" value="BSD"/>
    <property type="match status" value="1"/>
</dbReference>
<keyword evidence="4" id="KW-1185">Reference proteome</keyword>
<feature type="compositionally biased region" description="Low complexity" evidence="1">
    <location>
        <begin position="17"/>
        <end position="31"/>
    </location>
</feature>
<proteinExistence type="predicted"/>
<accession>A0A835I3I6</accession>
<evidence type="ECO:0000313" key="3">
    <source>
        <dbReference type="EMBL" id="KAF9610950.1"/>
    </source>
</evidence>
<feature type="domain" description="BSD" evidence="2">
    <location>
        <begin position="82"/>
        <end position="134"/>
    </location>
</feature>
<dbReference type="InterPro" id="IPR035925">
    <property type="entry name" value="BSD_dom_sf"/>
</dbReference>
<dbReference type="PANTHER" id="PTHR31923">
    <property type="entry name" value="BSD DOMAIN-CONTAINING PROTEIN"/>
    <property type="match status" value="1"/>
</dbReference>
<name>A0A835I3I6_9MAGN</name>
<sequence>MDFSSWFRKTLLKNHIPKPTQLPTTPTTKSSQNKEEEEELGITEQLQNFIKSFTLETFKNYSLQDGQKTSTSNGDIVNSSDNNQQDLSEWQEGHATLVLSKVKEISQLRYVLCPRHLKEREFWRIYFALVKNYVTPYEIRAIQKAKVRRIGKEDEKIVASAYEVEMAETKGAIAVSPSFEEH</sequence>
<comment type="caution">
    <text evidence="3">The sequence shown here is derived from an EMBL/GenBank/DDBJ whole genome shotgun (WGS) entry which is preliminary data.</text>
</comment>
<gene>
    <name evidence="3" type="ORF">IFM89_025983</name>
</gene>
<dbReference type="OrthoDB" id="47923at2759"/>
<dbReference type="Proteomes" id="UP000631114">
    <property type="component" value="Unassembled WGS sequence"/>
</dbReference>
<evidence type="ECO:0000256" key="1">
    <source>
        <dbReference type="SAM" id="MobiDB-lite"/>
    </source>
</evidence>
<evidence type="ECO:0000259" key="2">
    <source>
        <dbReference type="PROSITE" id="PS50858"/>
    </source>
</evidence>
<organism evidence="3 4">
    <name type="scientific">Coptis chinensis</name>
    <dbReference type="NCBI Taxonomy" id="261450"/>
    <lineage>
        <taxon>Eukaryota</taxon>
        <taxon>Viridiplantae</taxon>
        <taxon>Streptophyta</taxon>
        <taxon>Embryophyta</taxon>
        <taxon>Tracheophyta</taxon>
        <taxon>Spermatophyta</taxon>
        <taxon>Magnoliopsida</taxon>
        <taxon>Ranunculales</taxon>
        <taxon>Ranunculaceae</taxon>
        <taxon>Coptidoideae</taxon>
        <taxon>Coptis</taxon>
    </lineage>
</organism>
<dbReference type="SMART" id="SM00751">
    <property type="entry name" value="BSD"/>
    <property type="match status" value="1"/>
</dbReference>
<reference evidence="3 4" key="1">
    <citation type="submission" date="2020-10" db="EMBL/GenBank/DDBJ databases">
        <title>The Coptis chinensis genome and diversification of protoberbering-type alkaloids.</title>
        <authorList>
            <person name="Wang B."/>
            <person name="Shu S."/>
            <person name="Song C."/>
            <person name="Liu Y."/>
        </authorList>
    </citation>
    <scope>NUCLEOTIDE SEQUENCE [LARGE SCALE GENOMIC DNA]</scope>
    <source>
        <strain evidence="3">HL-2020</strain>
        <tissue evidence="3">Leaf</tissue>
    </source>
</reference>
<dbReference type="AlphaFoldDB" id="A0A835I3I6"/>
<dbReference type="InterPro" id="IPR005607">
    <property type="entry name" value="BSD_dom"/>
</dbReference>
<evidence type="ECO:0000313" key="4">
    <source>
        <dbReference type="Proteomes" id="UP000631114"/>
    </source>
</evidence>
<dbReference type="Gene3D" id="1.10.3970.10">
    <property type="entry name" value="BSD domain"/>
    <property type="match status" value="1"/>
</dbReference>
<dbReference type="Pfam" id="PF03909">
    <property type="entry name" value="BSD"/>
    <property type="match status" value="1"/>
</dbReference>
<dbReference type="PANTHER" id="PTHR31923:SF3">
    <property type="entry name" value="BSD DOMAIN-CONTAINING PROTEIN"/>
    <property type="match status" value="1"/>
</dbReference>
<dbReference type="SUPFAM" id="SSF140383">
    <property type="entry name" value="BSD domain-like"/>
    <property type="match status" value="1"/>
</dbReference>